<protein>
    <submittedName>
        <fullName evidence="2">Uncharacterized protein</fullName>
    </submittedName>
</protein>
<dbReference type="InterPro" id="IPR011024">
    <property type="entry name" value="G_crystallin-like"/>
</dbReference>
<dbReference type="RefSeq" id="WP_133233309.1">
    <property type="nucleotide sequence ID" value="NZ_SOZE01000021.1"/>
</dbReference>
<keyword evidence="1" id="KW-0732">Signal</keyword>
<reference evidence="2 3" key="1">
    <citation type="journal article" date="2017" name="Int. J. Syst. Evol. Microbiol.">
        <title>Mucilaginibacterpsychrotolerans sp. nov., isolated from peatlands.</title>
        <authorList>
            <person name="Deng Y."/>
            <person name="Shen L."/>
            <person name="Xu B."/>
            <person name="Liu Y."/>
            <person name="Gu Z."/>
            <person name="Liu H."/>
            <person name="Zhou Y."/>
        </authorList>
    </citation>
    <scope>NUCLEOTIDE SEQUENCE [LARGE SCALE GENOMIC DNA]</scope>
    <source>
        <strain evidence="2 3">NH7-4</strain>
    </source>
</reference>
<evidence type="ECO:0000313" key="3">
    <source>
        <dbReference type="Proteomes" id="UP000297540"/>
    </source>
</evidence>
<organism evidence="2 3">
    <name type="scientific">Mucilaginibacter psychrotolerans</name>
    <dbReference type="NCBI Taxonomy" id="1524096"/>
    <lineage>
        <taxon>Bacteria</taxon>
        <taxon>Pseudomonadati</taxon>
        <taxon>Bacteroidota</taxon>
        <taxon>Sphingobacteriia</taxon>
        <taxon>Sphingobacteriales</taxon>
        <taxon>Sphingobacteriaceae</taxon>
        <taxon>Mucilaginibacter</taxon>
    </lineage>
</organism>
<name>A0A4Y8SAH1_9SPHI</name>
<dbReference type="EMBL" id="SOZE01000021">
    <property type="protein sequence ID" value="TFF35547.1"/>
    <property type="molecule type" value="Genomic_DNA"/>
</dbReference>
<accession>A0A4Y8SAH1</accession>
<dbReference type="AlphaFoldDB" id="A0A4Y8SAH1"/>
<dbReference type="Gene3D" id="2.60.20.10">
    <property type="entry name" value="Crystallins"/>
    <property type="match status" value="1"/>
</dbReference>
<feature type="chain" id="PRO_5021315575" evidence="1">
    <location>
        <begin position="21"/>
        <end position="204"/>
    </location>
</feature>
<keyword evidence="3" id="KW-1185">Reference proteome</keyword>
<evidence type="ECO:0000313" key="2">
    <source>
        <dbReference type="EMBL" id="TFF35547.1"/>
    </source>
</evidence>
<dbReference type="Proteomes" id="UP000297540">
    <property type="component" value="Unassembled WGS sequence"/>
</dbReference>
<dbReference type="SUPFAM" id="SSF49695">
    <property type="entry name" value="gamma-Crystallin-like"/>
    <property type="match status" value="1"/>
</dbReference>
<proteinExistence type="predicted"/>
<comment type="caution">
    <text evidence="2">The sequence shown here is derived from an EMBL/GenBank/DDBJ whole genome shotgun (WGS) entry which is preliminary data.</text>
</comment>
<evidence type="ECO:0000256" key="1">
    <source>
        <dbReference type="SAM" id="SignalP"/>
    </source>
</evidence>
<sequence length="204" mass="22349">MSKKITLVAGILAISQLALAQNRIDANYKKPSLGSKVSTIATPTPFNKDLMEKVYGKSESDKVLDKCQAEYDAFNQNGDEVWIYSDEFFNGEKKILKIGDYTLLGSASTRELGTNWNDRISSMLIPSSLKLTVFMDDKFKGLAASTSGFGVTNMETGTTGFKGDYYTFKSGGKYSKGGLYFIAGQAGTEQILANDNISSIKIYR</sequence>
<feature type="signal peptide" evidence="1">
    <location>
        <begin position="1"/>
        <end position="20"/>
    </location>
</feature>
<gene>
    <name evidence="2" type="ORF">E2R66_18865</name>
</gene>
<dbReference type="OrthoDB" id="793432at2"/>